<organism evidence="1 2">
    <name type="scientific">Diaphorina citri</name>
    <name type="common">Asian citrus psyllid</name>
    <dbReference type="NCBI Taxonomy" id="121845"/>
    <lineage>
        <taxon>Eukaryota</taxon>
        <taxon>Metazoa</taxon>
        <taxon>Ecdysozoa</taxon>
        <taxon>Arthropoda</taxon>
        <taxon>Hexapoda</taxon>
        <taxon>Insecta</taxon>
        <taxon>Pterygota</taxon>
        <taxon>Neoptera</taxon>
        <taxon>Paraneoptera</taxon>
        <taxon>Hemiptera</taxon>
        <taxon>Sternorrhyncha</taxon>
        <taxon>Psylloidea</taxon>
        <taxon>Psyllidae</taxon>
        <taxon>Diaphorininae</taxon>
        <taxon>Diaphorina</taxon>
    </lineage>
</organism>
<dbReference type="AlphaFoldDB" id="A0A3Q0J8R7"/>
<reference evidence="2" key="1">
    <citation type="submission" date="2025-08" db="UniProtKB">
        <authorList>
            <consortium name="RefSeq"/>
        </authorList>
    </citation>
    <scope>IDENTIFICATION</scope>
</reference>
<accession>A0A3Q0J8R7</accession>
<keyword evidence="1" id="KW-1185">Reference proteome</keyword>
<name>A0A3Q0J8R7_DIACI</name>
<protein>
    <submittedName>
        <fullName evidence="2">Uncharacterized protein LOC103516776</fullName>
    </submittedName>
</protein>
<dbReference type="RefSeq" id="XP_026684877.1">
    <property type="nucleotide sequence ID" value="XM_026829076.1"/>
</dbReference>
<sequence>MELFTKVIDCITAMPPAYQSALFSPLGNFRQYSCQLTRLSVHSMREGHAPFTMDTLYKHVDVNDTVLELIPFLLKDRTSQQGFEFIFQEIFGYIIQNKGIINKHIWHLLLLAVFSVSHHGHLLPQSVESFCHQLHSHTVLPQSKESIDSKNILAQAKEAVQSENVLPQSVESIYSENVLDGFDQMKDAFPLALVSIATKEQYNQSININKPDEDEEEDLFQSAIDVSCFRQRCIFH</sequence>
<evidence type="ECO:0000313" key="1">
    <source>
        <dbReference type="Proteomes" id="UP000079169"/>
    </source>
</evidence>
<dbReference type="KEGG" id="dci:103516776"/>
<gene>
    <name evidence="2" type="primary">LOC103516776</name>
</gene>
<dbReference type="Proteomes" id="UP000079169">
    <property type="component" value="Unplaced"/>
</dbReference>
<dbReference type="PaxDb" id="121845-A0A3Q0J8R7"/>
<dbReference type="GeneID" id="103516776"/>
<evidence type="ECO:0000313" key="2">
    <source>
        <dbReference type="RefSeq" id="XP_026684877.1"/>
    </source>
</evidence>
<proteinExistence type="predicted"/>